<sequence length="164" mass="17757">MIPVIAAMVLMLGGCGEDPFDPAASRPCDFFTEEELDKYVLQVEVNESNRCRFGKTPPAQDTLTHVTVEYRDSEPATVAAALKLPPVDGQKSKQTTVAFKGSIDVENKTGTCAMVAPIGRGRSLVVGIGTDTGGITWVSEGPKDDPCDYVAYQFKEIEAKLRRD</sequence>
<accession>A0A8J4EI36</accession>
<gene>
    <name evidence="1" type="ORF">Voc01_102750</name>
</gene>
<evidence type="ECO:0000313" key="1">
    <source>
        <dbReference type="EMBL" id="GIJ75358.1"/>
    </source>
</evidence>
<dbReference type="AlphaFoldDB" id="A0A8J4EI36"/>
<evidence type="ECO:0000313" key="2">
    <source>
        <dbReference type="Proteomes" id="UP000635606"/>
    </source>
</evidence>
<reference evidence="1" key="1">
    <citation type="submission" date="2021-01" db="EMBL/GenBank/DDBJ databases">
        <title>Whole genome shotgun sequence of Virgisporangium ochraceum NBRC 16418.</title>
        <authorList>
            <person name="Komaki H."/>
            <person name="Tamura T."/>
        </authorList>
    </citation>
    <scope>NUCLEOTIDE SEQUENCE</scope>
    <source>
        <strain evidence="1">NBRC 16418</strain>
    </source>
</reference>
<comment type="caution">
    <text evidence="1">The sequence shown here is derived from an EMBL/GenBank/DDBJ whole genome shotgun (WGS) entry which is preliminary data.</text>
</comment>
<protein>
    <recommendedName>
        <fullName evidence="3">DUF3558 domain-containing protein</fullName>
    </recommendedName>
</protein>
<dbReference type="RefSeq" id="WP_203935121.1">
    <property type="nucleotide sequence ID" value="NZ_BOPH01000155.1"/>
</dbReference>
<evidence type="ECO:0008006" key="3">
    <source>
        <dbReference type="Google" id="ProtNLM"/>
    </source>
</evidence>
<keyword evidence="2" id="KW-1185">Reference proteome</keyword>
<proteinExistence type="predicted"/>
<name>A0A8J4EI36_9ACTN</name>
<organism evidence="1 2">
    <name type="scientific">Virgisporangium ochraceum</name>
    <dbReference type="NCBI Taxonomy" id="65505"/>
    <lineage>
        <taxon>Bacteria</taxon>
        <taxon>Bacillati</taxon>
        <taxon>Actinomycetota</taxon>
        <taxon>Actinomycetes</taxon>
        <taxon>Micromonosporales</taxon>
        <taxon>Micromonosporaceae</taxon>
        <taxon>Virgisporangium</taxon>
    </lineage>
</organism>
<dbReference type="EMBL" id="BOPH01000155">
    <property type="protein sequence ID" value="GIJ75358.1"/>
    <property type="molecule type" value="Genomic_DNA"/>
</dbReference>
<dbReference type="Proteomes" id="UP000635606">
    <property type="component" value="Unassembled WGS sequence"/>
</dbReference>